<reference evidence="3" key="1">
    <citation type="journal article" date="2006" name="Proc. Natl. Acad. Sci. U.S.A.">
        <title>The complete genome of Rhodococcus sp. RHA1 provides insights into a catabolic powerhouse.</title>
        <authorList>
            <person name="McLeod M.P."/>
            <person name="Warren R.L."/>
            <person name="Hsiao W.W.L."/>
            <person name="Araki N."/>
            <person name="Myhre M."/>
            <person name="Fernandes C."/>
            <person name="Miyazawa D."/>
            <person name="Wong W."/>
            <person name="Lillquist A.L."/>
            <person name="Wang D."/>
            <person name="Dosanjh M."/>
            <person name="Hara H."/>
            <person name="Petrescu A."/>
            <person name="Morin R.D."/>
            <person name="Yang G."/>
            <person name="Stott J.M."/>
            <person name="Schein J.E."/>
            <person name="Shin H."/>
            <person name="Smailus D."/>
            <person name="Siddiqui A.S."/>
            <person name="Marra M.A."/>
            <person name="Jones S.J.M."/>
            <person name="Holt R."/>
            <person name="Brinkman F.S.L."/>
            <person name="Miyauchi K."/>
            <person name="Fukuda M."/>
            <person name="Davies J.E."/>
            <person name="Mohn W.W."/>
            <person name="Eltis L.D."/>
        </authorList>
    </citation>
    <scope>NUCLEOTIDE SEQUENCE [LARGE SCALE GENOMIC DNA]</scope>
    <source>
        <strain evidence="3">RHA1</strain>
    </source>
</reference>
<gene>
    <name evidence="2" type="ordered locus">RHA1_ro08222</name>
</gene>
<evidence type="ECO:0000313" key="2">
    <source>
        <dbReference type="EMBL" id="ABG99267.1"/>
    </source>
</evidence>
<dbReference type="HOGENOM" id="CLU_1585228_0_0_11"/>
<feature type="compositionally biased region" description="Basic and acidic residues" evidence="1">
    <location>
        <begin position="27"/>
        <end position="37"/>
    </location>
</feature>
<keyword evidence="2" id="KW-0614">Plasmid</keyword>
<feature type="region of interest" description="Disordered" evidence="1">
    <location>
        <begin position="1"/>
        <end position="67"/>
    </location>
</feature>
<proteinExistence type="predicted"/>
<evidence type="ECO:0000313" key="3">
    <source>
        <dbReference type="Proteomes" id="UP000008710"/>
    </source>
</evidence>
<protein>
    <submittedName>
        <fullName evidence="2">Uncharacterized protein</fullName>
    </submittedName>
</protein>
<dbReference type="EMBL" id="CP000432">
    <property type="protein sequence ID" value="ABG99267.1"/>
    <property type="molecule type" value="Genomic_DNA"/>
</dbReference>
<organism evidence="2 3">
    <name type="scientific">Rhodococcus jostii (strain RHA1)</name>
    <dbReference type="NCBI Taxonomy" id="101510"/>
    <lineage>
        <taxon>Bacteria</taxon>
        <taxon>Bacillati</taxon>
        <taxon>Actinomycetota</taxon>
        <taxon>Actinomycetes</taxon>
        <taxon>Mycobacteriales</taxon>
        <taxon>Nocardiaceae</taxon>
        <taxon>Rhodococcus</taxon>
    </lineage>
</organism>
<geneLocation type="plasmid" evidence="2 3">
    <name>pRHL1</name>
</geneLocation>
<dbReference type="Proteomes" id="UP000008710">
    <property type="component" value="Plasmid pRHL1"/>
</dbReference>
<sequence>MANGRSAPARVRVARPRADAHASSNELRGRRTLEKQRTKSRIGHPTKWATASATAVPTASRDPAGNLFSNRTVNCEIWRAFSSAFIPQSQRSPGHHISPSPWPLWAGHPGQRILNADRDRRVHAATGPSTWSTPTGAEPPRAERLRLASRIEARKRVHQGAGRAMIER</sequence>
<dbReference type="AlphaFoldDB" id="Q0RZL9"/>
<dbReference type="KEGG" id="rha:RHA1_ro08222"/>
<evidence type="ECO:0000256" key="1">
    <source>
        <dbReference type="SAM" id="MobiDB-lite"/>
    </source>
</evidence>
<accession>Q0RZL9</accession>
<name>Q0RZL9_RHOJR</name>
<feature type="compositionally biased region" description="Low complexity" evidence="1">
    <location>
        <begin position="49"/>
        <end position="60"/>
    </location>
</feature>